<dbReference type="CDD" id="cd09083">
    <property type="entry name" value="EEP-1"/>
    <property type="match status" value="1"/>
</dbReference>
<accession>A0A5N6RXL9</accession>
<evidence type="ECO:0000256" key="1">
    <source>
        <dbReference type="ARBA" id="ARBA00000135"/>
    </source>
</evidence>
<dbReference type="Pfam" id="PF00883">
    <property type="entry name" value="Peptidase_M17"/>
    <property type="match status" value="1"/>
</dbReference>
<keyword evidence="7" id="KW-0479">Metal-binding</keyword>
<evidence type="ECO:0000256" key="2">
    <source>
        <dbReference type="ARBA" id="ARBA00001585"/>
    </source>
</evidence>
<evidence type="ECO:0000256" key="6">
    <source>
        <dbReference type="ARBA" id="ARBA00022670"/>
    </source>
</evidence>
<dbReference type="InterPro" id="IPR011356">
    <property type="entry name" value="Leucine_aapep/pepB"/>
</dbReference>
<keyword evidence="5" id="KW-0031">Aminopeptidase</keyword>
<dbReference type="FunFam" id="3.40.630.10:FF:000033">
    <property type="entry name" value="M17 leucyl aminopeptidase"/>
    <property type="match status" value="1"/>
</dbReference>
<sequence>MAAIVVSLATALVASSSRSSSSLVFAKLRSSTALRVSFAVSPFSSRRGRLMGHTLAQATLGLTLPASIEAPKVSLPLSVSFSHSLGVSFAAKEIDVTEWKGDILAVGVTEKDMSKDDNSKFENSILKKLDSQLGGLLAEASSEEDFTGKVGQSTVLRLPGLGSKRVGLIGLGQSASTTAAFRGLGEAVAAAAKAAQASDVAIVLASSEGLSAELKLNTATAIASGTVLGLYEDNRYKSESKKPALKSVDILGLGSGPQLEKKLKYAVDVSSAVIFGRELVNSPANVLTPEVLAEEASKIASLYSDVLSATILDAEECKKLKMGSYLGVAAASANAPYFIHLCYKPPGGSAKVKLAGGYNIKTGPGCSIELMKFDMGGSAAVLGAAKAIGQIKPPGVEVHFIVAACENMISGTGMRPGDIVTASNGKTIEVNNTDAEGRLTLADALVYACNQGVEKIVDLATLTGACVVALGPSIAGIFTPSDDLAKEVVAASEVSGEKLWRMPLEESYWESMKSGVADMVNTGGRPGGAITAALFLKQFVDEKVQWMHIDLAGPVWNEKKRAATGFGIATLVEWPPDSPNSWEKRRDLCISVITSYSPMILCTQQGVQSQLDYIQQGLPGYAQFGISRKGSQDTSDEHCTIFYDKEKVELVEGGTFWLSESPSVPGSMSWGSDVPCIATWIVNTNMDQFSPRARRRSALLTWQHIASLPPSLPVVYCGGFNTPKESTTGRFLLGRSREHGVVGDMRDAWPNARVRKNVSLIRTFHGFKGDKQGALEYLKLIFRALCLCWDRQTQDLHIDWILFRGRSLIPVSCEVVNDNIDGYYPSSHYPIFAEFMLPRTVRLLESPTQEEN</sequence>
<comment type="catalytic activity">
    <reaction evidence="1">
        <text>Release of an N-terminal amino acid, Xaa-|-Yaa-, in which Xaa is preferably Leu, but may be other amino acids including Pro although not Arg or Lys, and Yaa may be Pro. Amino acid amides and methyl esters are also readily hydrolyzed, but rates on arylamides are exceedingly low.</text>
        <dbReference type="EC" id="3.4.11.1"/>
    </reaction>
</comment>
<dbReference type="InterPro" id="IPR043472">
    <property type="entry name" value="Macro_dom-like"/>
</dbReference>
<proteinExistence type="inferred from homology"/>
<dbReference type="InterPro" id="IPR036691">
    <property type="entry name" value="Endo/exonu/phosph_ase_sf"/>
</dbReference>
<dbReference type="PRINTS" id="PR00481">
    <property type="entry name" value="LAMNOPPTDASE"/>
</dbReference>
<dbReference type="Gene3D" id="3.40.220.10">
    <property type="entry name" value="Leucine Aminopeptidase, subunit E, domain 1"/>
    <property type="match status" value="1"/>
</dbReference>
<dbReference type="AlphaFoldDB" id="A0A5N6RXL9"/>
<organism evidence="10 11">
    <name type="scientific">Carpinus fangiana</name>
    <dbReference type="NCBI Taxonomy" id="176857"/>
    <lineage>
        <taxon>Eukaryota</taxon>
        <taxon>Viridiplantae</taxon>
        <taxon>Streptophyta</taxon>
        <taxon>Embryophyta</taxon>
        <taxon>Tracheophyta</taxon>
        <taxon>Spermatophyta</taxon>
        <taxon>Magnoliopsida</taxon>
        <taxon>eudicotyledons</taxon>
        <taxon>Gunneridae</taxon>
        <taxon>Pentapetalae</taxon>
        <taxon>rosids</taxon>
        <taxon>fabids</taxon>
        <taxon>Fagales</taxon>
        <taxon>Betulaceae</taxon>
        <taxon>Carpinus</taxon>
    </lineage>
</organism>
<dbReference type="GO" id="GO:0006508">
    <property type="term" value="P:proteolysis"/>
    <property type="evidence" value="ECO:0007669"/>
    <property type="project" value="UniProtKB-KW"/>
</dbReference>
<evidence type="ECO:0000256" key="3">
    <source>
        <dbReference type="ARBA" id="ARBA00009528"/>
    </source>
</evidence>
<dbReference type="Gene3D" id="3.60.10.10">
    <property type="entry name" value="Endonuclease/exonuclease/phosphatase"/>
    <property type="match status" value="1"/>
</dbReference>
<evidence type="ECO:0000256" key="5">
    <source>
        <dbReference type="ARBA" id="ARBA00022438"/>
    </source>
</evidence>
<dbReference type="GO" id="GO:0070006">
    <property type="term" value="F:metalloaminopeptidase activity"/>
    <property type="evidence" value="ECO:0007669"/>
    <property type="project" value="InterPro"/>
</dbReference>
<dbReference type="SUPFAM" id="SSF56219">
    <property type="entry name" value="DNase I-like"/>
    <property type="match status" value="1"/>
</dbReference>
<dbReference type="HAMAP" id="MF_00181">
    <property type="entry name" value="Cytosol_peptidase_M17"/>
    <property type="match status" value="1"/>
</dbReference>
<evidence type="ECO:0000256" key="8">
    <source>
        <dbReference type="ARBA" id="ARBA00022801"/>
    </source>
</evidence>
<dbReference type="GO" id="GO:0005737">
    <property type="term" value="C:cytoplasm"/>
    <property type="evidence" value="ECO:0007669"/>
    <property type="project" value="InterPro"/>
</dbReference>
<dbReference type="InterPro" id="IPR000819">
    <property type="entry name" value="Peptidase_M17_C"/>
</dbReference>
<dbReference type="EMBL" id="CM017328">
    <property type="protein sequence ID" value="KAE8126080.1"/>
    <property type="molecule type" value="Genomic_DNA"/>
</dbReference>
<comment type="similarity">
    <text evidence="3">Belongs to the peptidase M17 family.</text>
</comment>
<evidence type="ECO:0000313" key="10">
    <source>
        <dbReference type="EMBL" id="KAE8126080.1"/>
    </source>
</evidence>
<evidence type="ECO:0000256" key="4">
    <source>
        <dbReference type="ARBA" id="ARBA00011867"/>
    </source>
</evidence>
<name>A0A5N6RXL9_9ROSI</name>
<keyword evidence="8" id="KW-0378">Hydrolase</keyword>
<dbReference type="NCBIfam" id="NF002076">
    <property type="entry name" value="PRK00913.2-3"/>
    <property type="match status" value="1"/>
</dbReference>
<dbReference type="Gene3D" id="3.40.630.10">
    <property type="entry name" value="Zn peptidases"/>
    <property type="match status" value="1"/>
</dbReference>
<dbReference type="PANTHER" id="PTHR11963:SF23">
    <property type="entry name" value="CYTOSOL AMINOPEPTIDASE"/>
    <property type="match status" value="1"/>
</dbReference>
<evidence type="ECO:0000256" key="7">
    <source>
        <dbReference type="ARBA" id="ARBA00022723"/>
    </source>
</evidence>
<dbReference type="Pfam" id="PF03372">
    <property type="entry name" value="Exo_endo_phos"/>
    <property type="match status" value="1"/>
</dbReference>
<dbReference type="PANTHER" id="PTHR11963">
    <property type="entry name" value="LEUCINE AMINOPEPTIDASE-RELATED"/>
    <property type="match status" value="1"/>
</dbReference>
<dbReference type="InterPro" id="IPR023042">
    <property type="entry name" value="Peptidase_M17_leu_NH2_pept"/>
</dbReference>
<dbReference type="Proteomes" id="UP000327013">
    <property type="component" value="Chromosome 8"/>
</dbReference>
<dbReference type="Pfam" id="PF02789">
    <property type="entry name" value="Peptidase_M17_N"/>
    <property type="match status" value="1"/>
</dbReference>
<dbReference type="SUPFAM" id="SSF53187">
    <property type="entry name" value="Zn-dependent exopeptidases"/>
    <property type="match status" value="1"/>
</dbReference>
<dbReference type="FunFam" id="3.60.10.10:FF:000049">
    <property type="entry name" value="uncharacterized protein LOC103698197 isoform X2"/>
    <property type="match status" value="1"/>
</dbReference>
<protein>
    <recommendedName>
        <fullName evidence="9">Cytosol aminopeptidase domain-containing protein</fullName>
    </recommendedName>
</protein>
<comment type="subunit">
    <text evidence="4">Homohexamer (dimer of homotrimers).</text>
</comment>
<dbReference type="InterPro" id="IPR008283">
    <property type="entry name" value="Peptidase_M17_N"/>
</dbReference>
<dbReference type="InterPro" id="IPR005135">
    <property type="entry name" value="Endo/exonuclease/phosphatase"/>
</dbReference>
<evidence type="ECO:0000313" key="11">
    <source>
        <dbReference type="Proteomes" id="UP000327013"/>
    </source>
</evidence>
<dbReference type="CDD" id="cd00433">
    <property type="entry name" value="Peptidase_M17"/>
    <property type="match status" value="1"/>
</dbReference>
<dbReference type="PROSITE" id="PS00631">
    <property type="entry name" value="CYTOSOL_AP"/>
    <property type="match status" value="1"/>
</dbReference>
<keyword evidence="6" id="KW-0645">Protease</keyword>
<gene>
    <name evidence="10" type="ORF">FH972_020826</name>
</gene>
<dbReference type="OrthoDB" id="412814at2759"/>
<feature type="domain" description="Cytosol aminopeptidase" evidence="9">
    <location>
        <begin position="432"/>
        <end position="439"/>
    </location>
</feature>
<reference evidence="10 11" key="1">
    <citation type="submission" date="2019-06" db="EMBL/GenBank/DDBJ databases">
        <title>A chromosomal-level reference genome of Carpinus fangiana (Coryloideae, Betulaceae).</title>
        <authorList>
            <person name="Yang X."/>
            <person name="Wang Z."/>
            <person name="Zhang L."/>
            <person name="Hao G."/>
            <person name="Liu J."/>
            <person name="Yang Y."/>
        </authorList>
    </citation>
    <scope>NUCLEOTIDE SEQUENCE [LARGE SCALE GENOMIC DNA]</scope>
    <source>
        <strain evidence="10">Cfa_2016G</strain>
        <tissue evidence="10">Leaf</tissue>
    </source>
</reference>
<comment type="catalytic activity">
    <reaction evidence="2">
        <text>Release of N-terminal proline from a peptide.</text>
        <dbReference type="EC" id="3.4.11.5"/>
    </reaction>
</comment>
<evidence type="ECO:0000259" key="9">
    <source>
        <dbReference type="PROSITE" id="PS00631"/>
    </source>
</evidence>
<dbReference type="SUPFAM" id="SSF52949">
    <property type="entry name" value="Macro domain-like"/>
    <property type="match status" value="1"/>
</dbReference>
<dbReference type="GO" id="GO:0030145">
    <property type="term" value="F:manganese ion binding"/>
    <property type="evidence" value="ECO:0007669"/>
    <property type="project" value="InterPro"/>
</dbReference>
<keyword evidence="11" id="KW-1185">Reference proteome</keyword>